<keyword evidence="2" id="KW-1185">Reference proteome</keyword>
<dbReference type="EMBL" id="SACO01000013">
    <property type="protein sequence ID" value="RVU03579.1"/>
    <property type="molecule type" value="Genomic_DNA"/>
</dbReference>
<protein>
    <submittedName>
        <fullName evidence="1">Class I SAM-dependent methyltransferase</fullName>
    </submittedName>
</protein>
<sequence length="100" mass="11064">MNLLKAIGDGVKIASTVAGLREPAFRICDRMQDIHPSDQVRALFLAAAVTAEAVGVDPHDEIERARRMCAQAEGPHTYHVQAIRDYAAEEIVRKDRNEVP</sequence>
<keyword evidence="1" id="KW-0808">Transferase</keyword>
<evidence type="ECO:0000313" key="2">
    <source>
        <dbReference type="Proteomes" id="UP000282837"/>
    </source>
</evidence>
<proteinExistence type="predicted"/>
<reference evidence="1 2" key="1">
    <citation type="submission" date="2019-01" db="EMBL/GenBank/DDBJ databases">
        <authorList>
            <person name="Chen W.-M."/>
        </authorList>
    </citation>
    <scope>NUCLEOTIDE SEQUENCE [LARGE SCALE GENOMIC DNA]</scope>
    <source>
        <strain evidence="1 2">FSY-9</strain>
    </source>
</reference>
<keyword evidence="1" id="KW-0489">Methyltransferase</keyword>
<dbReference type="RefSeq" id="WP_127710893.1">
    <property type="nucleotide sequence ID" value="NZ_SACO01000013.1"/>
</dbReference>
<accession>A0A3S2Y4X6</accession>
<gene>
    <name evidence="1" type="ORF">EOE18_14750</name>
</gene>
<name>A0A3S2Y4X6_9SPHN</name>
<dbReference type="GO" id="GO:0032259">
    <property type="term" value="P:methylation"/>
    <property type="evidence" value="ECO:0007669"/>
    <property type="project" value="UniProtKB-KW"/>
</dbReference>
<comment type="caution">
    <text evidence="1">The sequence shown here is derived from an EMBL/GenBank/DDBJ whole genome shotgun (WGS) entry which is preliminary data.</text>
</comment>
<organism evidence="1 2">
    <name type="scientific">Novosphingobium umbonatum</name>
    <dbReference type="NCBI Taxonomy" id="1908524"/>
    <lineage>
        <taxon>Bacteria</taxon>
        <taxon>Pseudomonadati</taxon>
        <taxon>Pseudomonadota</taxon>
        <taxon>Alphaproteobacteria</taxon>
        <taxon>Sphingomonadales</taxon>
        <taxon>Sphingomonadaceae</taxon>
        <taxon>Novosphingobium</taxon>
    </lineage>
</organism>
<dbReference type="GO" id="GO:0008168">
    <property type="term" value="F:methyltransferase activity"/>
    <property type="evidence" value="ECO:0007669"/>
    <property type="project" value="UniProtKB-KW"/>
</dbReference>
<evidence type="ECO:0000313" key="1">
    <source>
        <dbReference type="EMBL" id="RVU03579.1"/>
    </source>
</evidence>
<dbReference type="Proteomes" id="UP000282837">
    <property type="component" value="Unassembled WGS sequence"/>
</dbReference>
<dbReference type="AlphaFoldDB" id="A0A3S2Y4X6"/>
<dbReference type="OrthoDB" id="8481863at2"/>